<evidence type="ECO:0000256" key="10">
    <source>
        <dbReference type="ARBA" id="ARBA00023163"/>
    </source>
</evidence>
<dbReference type="InterPro" id="IPR036236">
    <property type="entry name" value="Znf_C2H2_sf"/>
</dbReference>
<feature type="chain" id="PRO_5034844151" description="C2H2-type domain-containing protein" evidence="13">
    <location>
        <begin position="18"/>
        <end position="491"/>
    </location>
</feature>
<dbReference type="GO" id="GO:0031519">
    <property type="term" value="C:PcG protein complex"/>
    <property type="evidence" value="ECO:0007669"/>
    <property type="project" value="TreeGrafter"/>
</dbReference>
<evidence type="ECO:0000256" key="8">
    <source>
        <dbReference type="ARBA" id="ARBA00023015"/>
    </source>
</evidence>
<evidence type="ECO:0000256" key="5">
    <source>
        <dbReference type="ARBA" id="ARBA00022737"/>
    </source>
</evidence>
<dbReference type="PROSITE" id="PS50157">
    <property type="entry name" value="ZINC_FINGER_C2H2_2"/>
    <property type="match status" value="7"/>
</dbReference>
<dbReference type="SMART" id="SM00355">
    <property type="entry name" value="ZnF_C2H2"/>
    <property type="match status" value="7"/>
</dbReference>
<dbReference type="InterPro" id="IPR013087">
    <property type="entry name" value="Znf_C2H2_type"/>
</dbReference>
<dbReference type="GO" id="GO:0000978">
    <property type="term" value="F:RNA polymerase II cis-regulatory region sequence-specific DNA binding"/>
    <property type="evidence" value="ECO:0007669"/>
    <property type="project" value="TreeGrafter"/>
</dbReference>
<dbReference type="Pfam" id="PF00096">
    <property type="entry name" value="zf-C2H2"/>
    <property type="match status" value="3"/>
</dbReference>
<dbReference type="Ensembl" id="ENSCWAT00000005365.1">
    <property type="protein sequence ID" value="ENSCWAP00000004958.1"/>
    <property type="gene ID" value="ENSCWAG00000003818.1"/>
</dbReference>
<evidence type="ECO:0000259" key="14">
    <source>
        <dbReference type="PROSITE" id="PS50157"/>
    </source>
</evidence>
<dbReference type="PROSITE" id="PS00028">
    <property type="entry name" value="ZINC_FINGER_C2H2_1"/>
    <property type="match status" value="3"/>
</dbReference>
<proteinExistence type="inferred from homology"/>
<comment type="similarity">
    <text evidence="3">Belongs to the krueppel C2H2-type zinc-finger protein family.</text>
</comment>
<name>A0A8C3VPX7_9CETA</name>
<feature type="domain" description="C2H2-type" evidence="14">
    <location>
        <begin position="282"/>
        <end position="305"/>
    </location>
</feature>
<reference evidence="15" key="1">
    <citation type="submission" date="2025-08" db="UniProtKB">
        <authorList>
            <consortium name="Ensembl"/>
        </authorList>
    </citation>
    <scope>IDENTIFICATION</scope>
</reference>
<keyword evidence="16" id="KW-1185">Reference proteome</keyword>
<dbReference type="GeneTree" id="ENSGT00940000162449"/>
<dbReference type="FunFam" id="3.30.160.60:FF:000139">
    <property type="entry name" value="zinc finger protein 1 homolog"/>
    <property type="match status" value="1"/>
</dbReference>
<evidence type="ECO:0000256" key="12">
    <source>
        <dbReference type="PROSITE-ProRule" id="PRU00042"/>
    </source>
</evidence>
<feature type="domain" description="C2H2-type" evidence="14">
    <location>
        <begin position="334"/>
        <end position="361"/>
    </location>
</feature>
<keyword evidence="8" id="KW-0805">Transcription regulation</keyword>
<evidence type="ECO:0000256" key="13">
    <source>
        <dbReference type="SAM" id="SignalP"/>
    </source>
</evidence>
<feature type="domain" description="C2H2-type" evidence="14">
    <location>
        <begin position="306"/>
        <end position="333"/>
    </location>
</feature>
<keyword evidence="10" id="KW-0804">Transcription</keyword>
<evidence type="ECO:0000256" key="7">
    <source>
        <dbReference type="ARBA" id="ARBA00022833"/>
    </source>
</evidence>
<sequence length="491" mass="56249">MAVIWGLFAVLYSFVFNHFQEIGVSVEWIKSFLVGEDKKVLEMNGDDASSSQGIFEAVLFHMMLIGSLFSLLETEKVEDFVQWHWQKQNMLKRMKECDEQTVFGNITHRSKSSFPLRPNHDIFDLRGKALKSYLDIINQRRSCDKKEPAEFNGDGRSFLHANQEQTHTEIKHLQIDKTENSRLNEHKRIHTGKKPHGCSCGKAFLRKFQLTEHQKTHTGNKPHVCSICGKAFYRKFKLTEHQRTHTGERPYECTECGKAFCRKAEKSQLILHQKIHTGEKSYICRECGKGFIQKAHQRFHTGKTPFVCTDCGKSCSQKSGLIKHQRIHTGEKPYACSECGKAFTTKTMLIVHQRTHTGERPYGCHEYGKTFSHMSCLVKHKKIHTREKQVVKMECPPIASHSLLDTSKLKQGKNPVNMVSGQMPSMIPPTSLNISGLLADRNVVLTEQPVTRCAPLRDNRQFVQERSLMNAVNVVMPSVVNYILLYVTKNT</sequence>
<dbReference type="FunFam" id="3.30.160.60:FF:000352">
    <property type="entry name" value="zinc finger protein 3 homolog"/>
    <property type="match status" value="1"/>
</dbReference>
<dbReference type="GO" id="GO:0008270">
    <property type="term" value="F:zinc ion binding"/>
    <property type="evidence" value="ECO:0007669"/>
    <property type="project" value="UniProtKB-KW"/>
</dbReference>
<evidence type="ECO:0000313" key="15">
    <source>
        <dbReference type="Ensembl" id="ENSCWAP00000004958.1"/>
    </source>
</evidence>
<evidence type="ECO:0000313" key="16">
    <source>
        <dbReference type="Proteomes" id="UP000694540"/>
    </source>
</evidence>
<dbReference type="Proteomes" id="UP000694540">
    <property type="component" value="Unplaced"/>
</dbReference>
<keyword evidence="13" id="KW-0732">Signal</keyword>
<keyword evidence="11" id="KW-0539">Nucleus</keyword>
<evidence type="ECO:0000256" key="2">
    <source>
        <dbReference type="ARBA" id="ARBA00004123"/>
    </source>
</evidence>
<organism evidence="15 16">
    <name type="scientific">Catagonus wagneri</name>
    <name type="common">Chacoan peccary</name>
    <dbReference type="NCBI Taxonomy" id="51154"/>
    <lineage>
        <taxon>Eukaryota</taxon>
        <taxon>Metazoa</taxon>
        <taxon>Chordata</taxon>
        <taxon>Craniata</taxon>
        <taxon>Vertebrata</taxon>
        <taxon>Euteleostomi</taxon>
        <taxon>Mammalia</taxon>
        <taxon>Eutheria</taxon>
        <taxon>Laurasiatheria</taxon>
        <taxon>Artiodactyla</taxon>
        <taxon>Suina</taxon>
        <taxon>Tayassuidae</taxon>
        <taxon>Catagonus</taxon>
    </lineage>
</organism>
<feature type="signal peptide" evidence="13">
    <location>
        <begin position="1"/>
        <end position="17"/>
    </location>
</feature>
<dbReference type="PANTHER" id="PTHR14003:SF23">
    <property type="entry name" value="ZINC FINGER PROTEIN 143"/>
    <property type="match status" value="1"/>
</dbReference>
<dbReference type="Gene3D" id="3.30.160.60">
    <property type="entry name" value="Classic Zinc Finger"/>
    <property type="match status" value="7"/>
</dbReference>
<evidence type="ECO:0000256" key="9">
    <source>
        <dbReference type="ARBA" id="ARBA00023125"/>
    </source>
</evidence>
<keyword evidence="7" id="KW-0862">Zinc</keyword>
<dbReference type="AlphaFoldDB" id="A0A8C3VPX7"/>
<evidence type="ECO:0000256" key="1">
    <source>
        <dbReference type="ARBA" id="ARBA00003767"/>
    </source>
</evidence>
<dbReference type="GO" id="GO:0000981">
    <property type="term" value="F:DNA-binding transcription factor activity, RNA polymerase II-specific"/>
    <property type="evidence" value="ECO:0007669"/>
    <property type="project" value="TreeGrafter"/>
</dbReference>
<evidence type="ECO:0000256" key="6">
    <source>
        <dbReference type="ARBA" id="ARBA00022771"/>
    </source>
</evidence>
<comment type="subcellular location">
    <subcellularLocation>
        <location evidence="2">Nucleus</location>
    </subcellularLocation>
</comment>
<keyword evidence="6 12" id="KW-0863">Zinc-finger</keyword>
<accession>A0A8C3VPX7</accession>
<feature type="domain" description="C2H2-type" evidence="14">
    <location>
        <begin position="223"/>
        <end position="250"/>
    </location>
</feature>
<comment type="function">
    <text evidence="1">May be involved in transcriptional regulation.</text>
</comment>
<dbReference type="FunFam" id="3.30.160.60:FF:000100">
    <property type="entry name" value="Zinc finger 45-like"/>
    <property type="match status" value="1"/>
</dbReference>
<evidence type="ECO:0000256" key="4">
    <source>
        <dbReference type="ARBA" id="ARBA00022723"/>
    </source>
</evidence>
<dbReference type="FunFam" id="3.30.160.60:FF:000557">
    <property type="entry name" value="zinc finger and SCAN domain-containing protein 29"/>
    <property type="match status" value="1"/>
</dbReference>
<keyword evidence="9" id="KW-0238">DNA-binding</keyword>
<dbReference type="GO" id="GO:0005667">
    <property type="term" value="C:transcription regulator complex"/>
    <property type="evidence" value="ECO:0007669"/>
    <property type="project" value="TreeGrafter"/>
</dbReference>
<feature type="domain" description="C2H2-type" evidence="14">
    <location>
        <begin position="251"/>
        <end position="281"/>
    </location>
</feature>
<dbReference type="GO" id="GO:0000785">
    <property type="term" value="C:chromatin"/>
    <property type="evidence" value="ECO:0007669"/>
    <property type="project" value="TreeGrafter"/>
</dbReference>
<keyword evidence="5" id="KW-0677">Repeat</keyword>
<evidence type="ECO:0000256" key="3">
    <source>
        <dbReference type="ARBA" id="ARBA00006991"/>
    </source>
</evidence>
<feature type="domain" description="C2H2-type" evidence="14">
    <location>
        <begin position="196"/>
        <end position="222"/>
    </location>
</feature>
<reference evidence="15" key="2">
    <citation type="submission" date="2025-09" db="UniProtKB">
        <authorList>
            <consortium name="Ensembl"/>
        </authorList>
    </citation>
    <scope>IDENTIFICATION</scope>
</reference>
<dbReference type="FunFam" id="3.30.160.60:FF:000555">
    <property type="entry name" value="Zinc finger protein 1 homolog"/>
    <property type="match status" value="1"/>
</dbReference>
<dbReference type="SUPFAM" id="SSF57667">
    <property type="entry name" value="beta-beta-alpha zinc fingers"/>
    <property type="match status" value="4"/>
</dbReference>
<dbReference type="FunFam" id="3.30.160.60:FF:002343">
    <property type="entry name" value="Zinc finger protein 33A"/>
    <property type="match status" value="1"/>
</dbReference>
<keyword evidence="4" id="KW-0479">Metal-binding</keyword>
<dbReference type="PANTHER" id="PTHR14003">
    <property type="entry name" value="TRANSCRIPTIONAL REPRESSOR PROTEIN YY"/>
    <property type="match status" value="1"/>
</dbReference>
<dbReference type="FunFam" id="3.30.160.60:FF:002797">
    <property type="entry name" value="Zinc finger protein 613"/>
    <property type="match status" value="1"/>
</dbReference>
<evidence type="ECO:0000256" key="11">
    <source>
        <dbReference type="ARBA" id="ARBA00023242"/>
    </source>
</evidence>
<protein>
    <recommendedName>
        <fullName evidence="14">C2H2-type domain-containing protein</fullName>
    </recommendedName>
</protein>
<feature type="domain" description="C2H2-type" evidence="14">
    <location>
        <begin position="362"/>
        <end position="389"/>
    </location>
</feature>